<dbReference type="NCBIfam" id="TIGR01037">
    <property type="entry name" value="pyrD_sub1_fam"/>
    <property type="match status" value="1"/>
</dbReference>
<dbReference type="Gene3D" id="3.20.20.70">
    <property type="entry name" value="Aldolase class I"/>
    <property type="match status" value="1"/>
</dbReference>
<feature type="binding site" evidence="9">
    <location>
        <position position="163"/>
    </location>
    <ligand>
        <name>FMN</name>
        <dbReference type="ChEBI" id="CHEBI:58210"/>
    </ligand>
</feature>
<dbReference type="SUPFAM" id="SSF51395">
    <property type="entry name" value="FMN-linked oxidoreductases"/>
    <property type="match status" value="1"/>
</dbReference>
<keyword evidence="4 9" id="KW-0963">Cytoplasm</keyword>
<dbReference type="GO" id="GO:0004589">
    <property type="term" value="F:dihydroorotate dehydrogenase (NAD+) activity"/>
    <property type="evidence" value="ECO:0007669"/>
    <property type="project" value="UniProtKB-EC"/>
</dbReference>
<feature type="binding site" evidence="9">
    <location>
        <position position="125"/>
    </location>
    <ligand>
        <name>substrate</name>
    </ligand>
</feature>
<protein>
    <recommendedName>
        <fullName evidence="9">Dihydroorotate dehydrogenase</fullName>
        <shortName evidence="9">DHOD</shortName>
        <shortName evidence="9">DHODase</shortName>
        <shortName evidence="9">DHOdehase</shortName>
        <ecNumber evidence="9">1.3.-.-</ecNumber>
    </recommendedName>
</protein>
<sequence length="299" mass="31914">MGSEIHAFGTTFKNPILPASGTFGYGDNYSRYYDPAILGALVSKGITWNPKSGNSGIRIYETPSGILNSIGLENPGTKGFLAHSFHAMKKLNDQLIINVGGNTEEEYLQSVELLNDYDFTAIELNISCPNVKHGGMAFGIETETAAAITKTVKAHTRHPLIVKLSPNARDIVECAKAVEEAGADGVSLINTILGMAIDPYSQAIIFENTYAGLSGPAVKPIALRMVHQVAKVLTIPIVAEGGITTAGDVVEFLLAGASLVEVGTANFMNPRVIQEIIEGFNTYLEEMDTTAENLIGKLV</sequence>
<feature type="binding site" evidence="9">
    <location>
        <begin position="241"/>
        <end position="242"/>
    </location>
    <ligand>
        <name>FMN</name>
        <dbReference type="ChEBI" id="CHEBI:58210"/>
    </ligand>
</feature>
<evidence type="ECO:0000256" key="9">
    <source>
        <dbReference type="HAMAP-Rule" id="MF_00224"/>
    </source>
</evidence>
<dbReference type="PANTHER" id="PTHR48109:SF1">
    <property type="entry name" value="DIHYDROOROTATE DEHYDROGENASE (FUMARATE)"/>
    <property type="match status" value="1"/>
</dbReference>
<comment type="subcellular location">
    <subcellularLocation>
        <location evidence="1 9">Cytoplasm</location>
    </subcellularLocation>
</comment>
<dbReference type="InterPro" id="IPR033888">
    <property type="entry name" value="DHOD_1B"/>
</dbReference>
<comment type="pathway">
    <text evidence="2 9">Pyrimidine metabolism; UMP biosynthesis via de novo pathway.</text>
</comment>
<organism evidence="11 12">
    <name type="scientific">Peptoniphilus equinus</name>
    <dbReference type="NCBI Taxonomy" id="3016343"/>
    <lineage>
        <taxon>Bacteria</taxon>
        <taxon>Bacillati</taxon>
        <taxon>Bacillota</taxon>
        <taxon>Tissierellia</taxon>
        <taxon>Tissierellales</taxon>
        <taxon>Peptoniphilaceae</taxon>
        <taxon>Peptoniphilus</taxon>
    </lineage>
</organism>
<evidence type="ECO:0000256" key="5">
    <source>
        <dbReference type="ARBA" id="ARBA00022630"/>
    </source>
</evidence>
<comment type="similarity">
    <text evidence="3 9">Belongs to the dihydroorotate dehydrogenase family. Type 1 subfamily.</text>
</comment>
<comment type="function">
    <text evidence="9">Catalyzes the conversion of dihydroorotate to orotate.</text>
</comment>
<keyword evidence="5 9" id="KW-0285">Flavoprotein</keyword>
<feature type="binding site" evidence="9">
    <location>
        <begin position="263"/>
        <end position="264"/>
    </location>
    <ligand>
        <name>FMN</name>
        <dbReference type="ChEBI" id="CHEBI:58210"/>
    </ligand>
</feature>
<dbReference type="InterPro" id="IPR012135">
    <property type="entry name" value="Dihydroorotate_DH_1_2"/>
</dbReference>
<feature type="binding site" evidence="9">
    <location>
        <position position="125"/>
    </location>
    <ligand>
        <name>FMN</name>
        <dbReference type="ChEBI" id="CHEBI:58210"/>
    </ligand>
</feature>
<evidence type="ECO:0000313" key="11">
    <source>
        <dbReference type="EMBL" id="WBW49788.1"/>
    </source>
</evidence>
<feature type="domain" description="Dihydroorotate dehydrogenase catalytic" evidence="10">
    <location>
        <begin position="7"/>
        <end position="283"/>
    </location>
</feature>
<feature type="binding site" evidence="9">
    <location>
        <position position="215"/>
    </location>
    <ligand>
        <name>FMN</name>
        <dbReference type="ChEBI" id="CHEBI:58210"/>
    </ligand>
</feature>
<evidence type="ECO:0000256" key="1">
    <source>
        <dbReference type="ARBA" id="ARBA00004496"/>
    </source>
</evidence>
<dbReference type="HAMAP" id="MF_00224">
    <property type="entry name" value="DHO_dh_type1"/>
    <property type="match status" value="1"/>
</dbReference>
<feature type="active site" description="Nucleophile" evidence="9">
    <location>
        <position position="128"/>
    </location>
</feature>
<evidence type="ECO:0000256" key="2">
    <source>
        <dbReference type="ARBA" id="ARBA00004725"/>
    </source>
</evidence>
<feature type="binding site" evidence="9">
    <location>
        <position position="189"/>
    </location>
    <ligand>
        <name>FMN</name>
        <dbReference type="ChEBI" id="CHEBI:58210"/>
    </ligand>
</feature>
<feature type="binding site" evidence="9">
    <location>
        <position position="44"/>
    </location>
    <ligand>
        <name>substrate</name>
    </ligand>
</feature>
<feature type="binding site" evidence="9">
    <location>
        <begin position="68"/>
        <end position="72"/>
    </location>
    <ligand>
        <name>substrate</name>
    </ligand>
</feature>
<keyword evidence="12" id="KW-1185">Reference proteome</keyword>
<dbReference type="Pfam" id="PF01180">
    <property type="entry name" value="DHO_dh"/>
    <property type="match status" value="1"/>
</dbReference>
<feature type="binding site" evidence="9">
    <location>
        <position position="98"/>
    </location>
    <ligand>
        <name>FMN</name>
        <dbReference type="ChEBI" id="CHEBI:58210"/>
    </ligand>
</feature>
<dbReference type="InterPro" id="IPR001295">
    <property type="entry name" value="Dihydroorotate_DH_CS"/>
</dbReference>
<accession>A0ABY7QSL6</accession>
<dbReference type="EMBL" id="CP115667">
    <property type="protein sequence ID" value="WBW49788.1"/>
    <property type="molecule type" value="Genomic_DNA"/>
</dbReference>
<evidence type="ECO:0000259" key="10">
    <source>
        <dbReference type="Pfam" id="PF01180"/>
    </source>
</evidence>
<proteinExistence type="inferred from homology"/>
<keyword evidence="7 9" id="KW-0665">Pyrimidine biosynthesis</keyword>
<name>A0ABY7QSL6_9FIRM</name>
<dbReference type="RefSeq" id="WP_271191319.1">
    <property type="nucleotide sequence ID" value="NZ_CP115667.1"/>
</dbReference>
<dbReference type="InterPro" id="IPR024920">
    <property type="entry name" value="Dihydroorotate_DH_1"/>
</dbReference>
<evidence type="ECO:0000256" key="4">
    <source>
        <dbReference type="ARBA" id="ARBA00022490"/>
    </source>
</evidence>
<dbReference type="PROSITE" id="PS00912">
    <property type="entry name" value="DHODEHASE_2"/>
    <property type="match status" value="1"/>
</dbReference>
<dbReference type="EC" id="1.3.-.-" evidence="9"/>
<dbReference type="Proteomes" id="UP001210339">
    <property type="component" value="Chromosome"/>
</dbReference>
<dbReference type="PIRSF" id="PIRSF000164">
    <property type="entry name" value="DHO_oxidase"/>
    <property type="match status" value="1"/>
</dbReference>
<dbReference type="InterPro" id="IPR013785">
    <property type="entry name" value="Aldolase_TIM"/>
</dbReference>
<dbReference type="PANTHER" id="PTHR48109">
    <property type="entry name" value="DIHYDROOROTATE DEHYDROGENASE (QUINONE), MITOCHONDRIAL-RELATED"/>
    <property type="match status" value="1"/>
</dbReference>
<dbReference type="InterPro" id="IPR005720">
    <property type="entry name" value="Dihydroorotate_DH_cat"/>
</dbReference>
<feature type="binding site" evidence="9">
    <location>
        <begin position="190"/>
        <end position="191"/>
    </location>
    <ligand>
        <name>substrate</name>
    </ligand>
</feature>
<reference evidence="11 12" key="1">
    <citation type="submission" date="2023-01" db="EMBL/GenBank/DDBJ databases">
        <authorList>
            <person name="Lee S.H."/>
            <person name="Jung H.S."/>
            <person name="Yun J.U."/>
        </authorList>
    </citation>
    <scope>NUCLEOTIDE SEQUENCE [LARGE SCALE GENOMIC DNA]</scope>
    <source>
        <strain evidence="11 12">CBA3646</strain>
    </source>
</reference>
<dbReference type="InterPro" id="IPR050074">
    <property type="entry name" value="DHO_dehydrogenase"/>
</dbReference>
<dbReference type="NCBIfam" id="NF005574">
    <property type="entry name" value="PRK07259.1"/>
    <property type="match status" value="1"/>
</dbReference>
<evidence type="ECO:0000256" key="3">
    <source>
        <dbReference type="ARBA" id="ARBA00008008"/>
    </source>
</evidence>
<dbReference type="CDD" id="cd04740">
    <property type="entry name" value="DHOD_1B_like"/>
    <property type="match status" value="1"/>
</dbReference>
<comment type="cofactor">
    <cofactor evidence="9">
        <name>FMN</name>
        <dbReference type="ChEBI" id="CHEBI:58210"/>
    </cofactor>
    <text evidence="9">Binds 1 FMN per subunit.</text>
</comment>
<evidence type="ECO:0000256" key="6">
    <source>
        <dbReference type="ARBA" id="ARBA00022643"/>
    </source>
</evidence>
<dbReference type="InterPro" id="IPR049622">
    <property type="entry name" value="Dihydroorotate_DH_I"/>
</dbReference>
<gene>
    <name evidence="9" type="primary">pyrD</name>
    <name evidence="11" type="ORF">O6R05_07235</name>
</gene>
<comment type="catalytic activity">
    <reaction evidence="9">
        <text>(S)-dihydroorotate + A = orotate + AH2</text>
        <dbReference type="Rhea" id="RHEA:18073"/>
        <dbReference type="ChEBI" id="CHEBI:13193"/>
        <dbReference type="ChEBI" id="CHEBI:17499"/>
        <dbReference type="ChEBI" id="CHEBI:30839"/>
        <dbReference type="ChEBI" id="CHEBI:30864"/>
    </reaction>
</comment>
<evidence type="ECO:0000256" key="8">
    <source>
        <dbReference type="ARBA" id="ARBA00023002"/>
    </source>
</evidence>
<evidence type="ECO:0000313" key="12">
    <source>
        <dbReference type="Proteomes" id="UP001210339"/>
    </source>
</evidence>
<evidence type="ECO:0000256" key="7">
    <source>
        <dbReference type="ARBA" id="ARBA00022975"/>
    </source>
</evidence>
<feature type="binding site" evidence="9">
    <location>
        <position position="20"/>
    </location>
    <ligand>
        <name>FMN</name>
        <dbReference type="ChEBI" id="CHEBI:58210"/>
    </ligand>
</feature>
<keyword evidence="6 9" id="KW-0288">FMN</keyword>
<keyword evidence="8 9" id="KW-0560">Oxidoreductase</keyword>
<feature type="binding site" evidence="9">
    <location>
        <begin position="44"/>
        <end position="45"/>
    </location>
    <ligand>
        <name>FMN</name>
        <dbReference type="ChEBI" id="CHEBI:58210"/>
    </ligand>
</feature>